<dbReference type="EMBL" id="CP051461">
    <property type="protein sequence ID" value="QJC56538.1"/>
    <property type="molecule type" value="Genomic_DNA"/>
</dbReference>
<evidence type="ECO:0000256" key="2">
    <source>
        <dbReference type="ARBA" id="ARBA00022692"/>
    </source>
</evidence>
<gene>
    <name evidence="7" type="ORF">HC248_01844</name>
</gene>
<dbReference type="GO" id="GO:0006865">
    <property type="term" value="P:amino acid transport"/>
    <property type="evidence" value="ECO:0007669"/>
    <property type="project" value="UniProtKB-KW"/>
</dbReference>
<evidence type="ECO:0000256" key="3">
    <source>
        <dbReference type="ARBA" id="ARBA00022970"/>
    </source>
</evidence>
<comment type="subcellular location">
    <subcellularLocation>
        <location evidence="1">Membrane</location>
        <topology evidence="1">Multi-pass membrane protein</topology>
    </subcellularLocation>
</comment>
<sequence>MALEKKWKLSASPYLSNMHKLWSQKTADETAYICTKNKHGFFPVQCQTRSLVAAHTQESKATRQIGLYFKEFSGIDLSFIYDDYDRQRFLTGLEGTVFLMLSTLILSLLLGIGGAFVVESNQKISKYMVQLISVYAGMTPPLLQIYLLLFGVGSLLRELFELQLSTWLVVVFCLSLYTASSVMRAVLESCQHLRIDRPNFRLRVSSHLSIAQAYEGAAGSISASLINVSKASMIASAIAVPELLSATTSIMLDSGNVSEMMNTLLVTFVVLIALTNRLIKTLENKLREKAAEIYE</sequence>
<dbReference type="AlphaFoldDB" id="A0A6H2H9I4"/>
<evidence type="ECO:0000256" key="5">
    <source>
        <dbReference type="ARBA" id="ARBA00023136"/>
    </source>
</evidence>
<keyword evidence="2 6" id="KW-0812">Transmembrane</keyword>
<evidence type="ECO:0000256" key="4">
    <source>
        <dbReference type="ARBA" id="ARBA00022989"/>
    </source>
</evidence>
<evidence type="ECO:0000256" key="1">
    <source>
        <dbReference type="ARBA" id="ARBA00004141"/>
    </source>
</evidence>
<protein>
    <recommendedName>
        <fullName evidence="9">ABC transmembrane type-1 domain-containing protein</fullName>
    </recommendedName>
</protein>
<dbReference type="GO" id="GO:0055085">
    <property type="term" value="P:transmembrane transport"/>
    <property type="evidence" value="ECO:0007669"/>
    <property type="project" value="InterPro"/>
</dbReference>
<keyword evidence="3" id="KW-0813">Transport</keyword>
<evidence type="ECO:0008006" key="9">
    <source>
        <dbReference type="Google" id="ProtNLM"/>
    </source>
</evidence>
<dbReference type="GO" id="GO:0016020">
    <property type="term" value="C:membrane"/>
    <property type="evidence" value="ECO:0007669"/>
    <property type="project" value="UniProtKB-SubCell"/>
</dbReference>
<feature type="transmembrane region" description="Helical" evidence="6">
    <location>
        <begin position="217"/>
        <end position="240"/>
    </location>
</feature>
<dbReference type="PANTHER" id="PTHR30614:SF0">
    <property type="entry name" value="L-CYSTINE TRANSPORT SYSTEM PERMEASE PROTEIN TCYL"/>
    <property type="match status" value="1"/>
</dbReference>
<feature type="transmembrane region" description="Helical" evidence="6">
    <location>
        <begin position="130"/>
        <end position="152"/>
    </location>
</feature>
<feature type="transmembrane region" description="Helical" evidence="6">
    <location>
        <begin position="164"/>
        <end position="187"/>
    </location>
</feature>
<feature type="transmembrane region" description="Helical" evidence="6">
    <location>
        <begin position="97"/>
        <end position="118"/>
    </location>
</feature>
<keyword evidence="4 6" id="KW-1133">Transmembrane helix</keyword>
<accession>A0A6H2H9I4</accession>
<keyword evidence="5 6" id="KW-0472">Membrane</keyword>
<dbReference type="InterPro" id="IPR035906">
    <property type="entry name" value="MetI-like_sf"/>
</dbReference>
<keyword evidence="8" id="KW-1185">Reference proteome</keyword>
<dbReference type="SUPFAM" id="SSF161098">
    <property type="entry name" value="MetI-like"/>
    <property type="match status" value="1"/>
</dbReference>
<name>A0A6H2H9I4_9BURK</name>
<dbReference type="Gene3D" id="1.10.3720.10">
    <property type="entry name" value="MetI-like"/>
    <property type="match status" value="2"/>
</dbReference>
<evidence type="ECO:0000313" key="8">
    <source>
        <dbReference type="Proteomes" id="UP000502041"/>
    </source>
</evidence>
<dbReference type="KEGG" id="pvac:HC248_01844"/>
<organism evidence="7 8">
    <name type="scientific">Polaromonas vacuolata</name>
    <dbReference type="NCBI Taxonomy" id="37448"/>
    <lineage>
        <taxon>Bacteria</taxon>
        <taxon>Pseudomonadati</taxon>
        <taxon>Pseudomonadota</taxon>
        <taxon>Betaproteobacteria</taxon>
        <taxon>Burkholderiales</taxon>
        <taxon>Comamonadaceae</taxon>
        <taxon>Polaromonas</taxon>
    </lineage>
</organism>
<evidence type="ECO:0000313" key="7">
    <source>
        <dbReference type="EMBL" id="QJC56538.1"/>
    </source>
</evidence>
<proteinExistence type="predicted"/>
<reference evidence="7 8" key="1">
    <citation type="submission" date="2020-04" db="EMBL/GenBank/DDBJ databases">
        <title>Complete genome of a Psychrophilic, Marine, Gas Vacuolate Bacterium Polaromonas vacuolata KCTC 22033T.</title>
        <authorList>
            <person name="Hwang K."/>
            <person name="Kim K.M."/>
        </authorList>
    </citation>
    <scope>NUCLEOTIDE SEQUENCE [LARGE SCALE GENOMIC DNA]</scope>
    <source>
        <strain evidence="7 8">KCTC 22033</strain>
    </source>
</reference>
<dbReference type="Proteomes" id="UP000502041">
    <property type="component" value="Chromosome"/>
</dbReference>
<dbReference type="InterPro" id="IPR043429">
    <property type="entry name" value="ArtM/GltK/GlnP/TcyL/YhdX-like"/>
</dbReference>
<dbReference type="PANTHER" id="PTHR30614">
    <property type="entry name" value="MEMBRANE COMPONENT OF AMINO ACID ABC TRANSPORTER"/>
    <property type="match status" value="1"/>
</dbReference>
<feature type="transmembrane region" description="Helical" evidence="6">
    <location>
        <begin position="260"/>
        <end position="279"/>
    </location>
</feature>
<evidence type="ECO:0000256" key="6">
    <source>
        <dbReference type="SAM" id="Phobius"/>
    </source>
</evidence>
<keyword evidence="3" id="KW-0029">Amino-acid transport</keyword>